<dbReference type="GO" id="GO:0031594">
    <property type="term" value="C:neuromuscular junction"/>
    <property type="evidence" value="ECO:0007669"/>
    <property type="project" value="TreeGrafter"/>
</dbReference>
<feature type="non-terminal residue" evidence="9">
    <location>
        <position position="421"/>
    </location>
</feature>
<dbReference type="Pfam" id="PF07653">
    <property type="entry name" value="SH3_2"/>
    <property type="match status" value="1"/>
</dbReference>
<dbReference type="GO" id="GO:0019901">
    <property type="term" value="F:protein kinase binding"/>
    <property type="evidence" value="ECO:0007669"/>
    <property type="project" value="TreeGrafter"/>
</dbReference>
<dbReference type="SMART" id="SM00228">
    <property type="entry name" value="PDZ"/>
    <property type="match status" value="1"/>
</dbReference>
<dbReference type="Pfam" id="PF00595">
    <property type="entry name" value="PDZ"/>
    <property type="match status" value="1"/>
</dbReference>
<organism evidence="9 10">
    <name type="scientific">Rotaria magnacalcarata</name>
    <dbReference type="NCBI Taxonomy" id="392030"/>
    <lineage>
        <taxon>Eukaryota</taxon>
        <taxon>Metazoa</taxon>
        <taxon>Spiralia</taxon>
        <taxon>Gnathifera</taxon>
        <taxon>Rotifera</taxon>
        <taxon>Eurotatoria</taxon>
        <taxon>Bdelloidea</taxon>
        <taxon>Philodinida</taxon>
        <taxon>Philodinidae</taxon>
        <taxon>Rotaria</taxon>
    </lineage>
</organism>
<comment type="subcellular location">
    <subcellularLocation>
        <location evidence="1">Membrane</location>
    </subcellularLocation>
</comment>
<dbReference type="GO" id="GO:0007268">
    <property type="term" value="P:chemical synaptic transmission"/>
    <property type="evidence" value="ECO:0007669"/>
    <property type="project" value="TreeGrafter"/>
</dbReference>
<dbReference type="InterPro" id="IPR036034">
    <property type="entry name" value="PDZ_sf"/>
</dbReference>
<dbReference type="SUPFAM" id="SSF50156">
    <property type="entry name" value="PDZ domain-like"/>
    <property type="match status" value="1"/>
</dbReference>
<dbReference type="GO" id="GO:0097120">
    <property type="term" value="P:receptor localization to synapse"/>
    <property type="evidence" value="ECO:0007669"/>
    <property type="project" value="TreeGrafter"/>
</dbReference>
<keyword evidence="3" id="KW-0472">Membrane</keyword>
<gene>
    <name evidence="9" type="ORF">BYL167_LOCUS3963</name>
</gene>
<keyword evidence="2 4" id="KW-0728">SH3 domain</keyword>
<evidence type="ECO:0000313" key="9">
    <source>
        <dbReference type="EMBL" id="CAF3818480.1"/>
    </source>
</evidence>
<dbReference type="GO" id="GO:0043113">
    <property type="term" value="P:receptor clustering"/>
    <property type="evidence" value="ECO:0007669"/>
    <property type="project" value="TreeGrafter"/>
</dbReference>
<dbReference type="SMART" id="SM00569">
    <property type="entry name" value="L27"/>
    <property type="match status" value="1"/>
</dbReference>
<comment type="caution">
    <text evidence="9">The sequence shown here is derived from an EMBL/GenBank/DDBJ whole genome shotgun (WGS) entry which is preliminary data.</text>
</comment>
<dbReference type="SUPFAM" id="SSF50044">
    <property type="entry name" value="SH3-domain"/>
    <property type="match status" value="1"/>
</dbReference>
<dbReference type="InterPro" id="IPR015143">
    <property type="entry name" value="L27_1"/>
</dbReference>
<evidence type="ECO:0000256" key="3">
    <source>
        <dbReference type="ARBA" id="ARBA00023136"/>
    </source>
</evidence>
<dbReference type="Gene3D" id="1.10.287.470">
    <property type="entry name" value="Helix hairpin bin"/>
    <property type="match status" value="1"/>
</dbReference>
<dbReference type="GO" id="GO:0099072">
    <property type="term" value="P:regulation of postsynaptic membrane neurotransmitter receptor levels"/>
    <property type="evidence" value="ECO:0007669"/>
    <property type="project" value="TreeGrafter"/>
</dbReference>
<dbReference type="SMART" id="SM00326">
    <property type="entry name" value="SH3"/>
    <property type="match status" value="1"/>
</dbReference>
<dbReference type="AlphaFoldDB" id="A0A8S2JMY1"/>
<dbReference type="InterPro" id="IPR036892">
    <property type="entry name" value="L27_dom_sf"/>
</dbReference>
<dbReference type="SUPFAM" id="SSF101288">
    <property type="entry name" value="L27 domain"/>
    <property type="match status" value="1"/>
</dbReference>
<dbReference type="GO" id="GO:0098609">
    <property type="term" value="P:cell-cell adhesion"/>
    <property type="evidence" value="ECO:0007669"/>
    <property type="project" value="TreeGrafter"/>
</dbReference>
<dbReference type="GO" id="GO:0043005">
    <property type="term" value="C:neuron projection"/>
    <property type="evidence" value="ECO:0007669"/>
    <property type="project" value="TreeGrafter"/>
</dbReference>
<evidence type="ECO:0000259" key="6">
    <source>
        <dbReference type="PROSITE" id="PS50002"/>
    </source>
</evidence>
<dbReference type="GO" id="GO:0016323">
    <property type="term" value="C:basolateral plasma membrane"/>
    <property type="evidence" value="ECO:0007669"/>
    <property type="project" value="TreeGrafter"/>
</dbReference>
<dbReference type="PANTHER" id="PTHR23119:SF51">
    <property type="entry name" value="DISKS LARGE 1 TUMOR SUPPRESSOR PROTEIN"/>
    <property type="match status" value="1"/>
</dbReference>
<feature type="domain" description="SH3" evidence="6">
    <location>
        <begin position="287"/>
        <end position="357"/>
    </location>
</feature>
<accession>A0A8S2JMY1</accession>
<evidence type="ECO:0000256" key="5">
    <source>
        <dbReference type="SAM" id="MobiDB-lite"/>
    </source>
</evidence>
<dbReference type="InterPro" id="IPR050614">
    <property type="entry name" value="Synaptic_Scaffolding_LAP-MAGUK"/>
</dbReference>
<dbReference type="PROSITE" id="PS51022">
    <property type="entry name" value="L27"/>
    <property type="match status" value="1"/>
</dbReference>
<dbReference type="InterPro" id="IPR001478">
    <property type="entry name" value="PDZ"/>
</dbReference>
<feature type="compositionally biased region" description="Polar residues" evidence="5">
    <location>
        <begin position="364"/>
        <end position="376"/>
    </location>
</feature>
<dbReference type="EMBL" id="CAJOBH010000805">
    <property type="protein sequence ID" value="CAF3818480.1"/>
    <property type="molecule type" value="Genomic_DNA"/>
</dbReference>
<evidence type="ECO:0000313" key="10">
    <source>
        <dbReference type="Proteomes" id="UP000681967"/>
    </source>
</evidence>
<dbReference type="InterPro" id="IPR004172">
    <property type="entry name" value="L27_dom"/>
</dbReference>
<dbReference type="InterPro" id="IPR001452">
    <property type="entry name" value="SH3_domain"/>
</dbReference>
<protein>
    <submittedName>
        <fullName evidence="9">Uncharacterized protein</fullName>
    </submittedName>
</protein>
<reference evidence="9" key="1">
    <citation type="submission" date="2021-02" db="EMBL/GenBank/DDBJ databases">
        <authorList>
            <person name="Nowell W R."/>
        </authorList>
    </citation>
    <scope>NUCLEOTIDE SEQUENCE</scope>
</reference>
<dbReference type="Gene3D" id="2.30.30.40">
    <property type="entry name" value="SH3 Domains"/>
    <property type="match status" value="1"/>
</dbReference>
<dbReference type="InterPro" id="IPR036028">
    <property type="entry name" value="SH3-like_dom_sf"/>
</dbReference>
<dbReference type="PROSITE" id="PS50106">
    <property type="entry name" value="PDZ"/>
    <property type="match status" value="1"/>
</dbReference>
<dbReference type="PROSITE" id="PS50002">
    <property type="entry name" value="SH3"/>
    <property type="match status" value="1"/>
</dbReference>
<name>A0A8S2JMY1_9BILA</name>
<dbReference type="GO" id="GO:0045197">
    <property type="term" value="P:establishment or maintenance of epithelial cell apical/basal polarity"/>
    <property type="evidence" value="ECO:0007669"/>
    <property type="project" value="TreeGrafter"/>
</dbReference>
<feature type="domain" description="PDZ" evidence="7">
    <location>
        <begin position="172"/>
        <end position="253"/>
    </location>
</feature>
<evidence type="ECO:0000259" key="7">
    <source>
        <dbReference type="PROSITE" id="PS50106"/>
    </source>
</evidence>
<dbReference type="Proteomes" id="UP000681967">
    <property type="component" value="Unassembled WGS sequence"/>
</dbReference>
<evidence type="ECO:0000256" key="1">
    <source>
        <dbReference type="ARBA" id="ARBA00004370"/>
    </source>
</evidence>
<feature type="domain" description="L27" evidence="8">
    <location>
        <begin position="4"/>
        <end position="64"/>
    </location>
</feature>
<evidence type="ECO:0000256" key="4">
    <source>
        <dbReference type="PROSITE-ProRule" id="PRU00192"/>
    </source>
</evidence>
<dbReference type="GO" id="GO:0098839">
    <property type="term" value="C:postsynaptic density membrane"/>
    <property type="evidence" value="ECO:0007669"/>
    <property type="project" value="TreeGrafter"/>
</dbReference>
<evidence type="ECO:0000259" key="8">
    <source>
        <dbReference type="PROSITE" id="PS51022"/>
    </source>
</evidence>
<feature type="region of interest" description="Disordered" evidence="5">
    <location>
        <begin position="349"/>
        <end position="421"/>
    </location>
</feature>
<dbReference type="Pfam" id="PF09058">
    <property type="entry name" value="L27_1"/>
    <property type="match status" value="1"/>
</dbReference>
<dbReference type="PANTHER" id="PTHR23119">
    <property type="entry name" value="DISCS LARGE"/>
    <property type="match status" value="1"/>
</dbReference>
<proteinExistence type="predicted"/>
<evidence type="ECO:0000256" key="2">
    <source>
        <dbReference type="ARBA" id="ARBA00022443"/>
    </source>
</evidence>
<sequence length="421" mass="47713">MPIRKQDAYQALELLEQYYNRLDGQQDKQLKIAIDRVIKVFKSRLFQALIDIQEFYESILLDENSDPTAKAAATLQFADECEKQPLLKRDLRKSTYDLEFVEHKHAVECIRRACEEGHKITLVVGHPTVYSLQQELPPANTSIQNQLISKNETKIHRSANNHEQKELSLERRVLLRRGPNGFGFNIISSEGGQGSFISFIQTDGAADKCGELRKGDRILAVNNIDLRTTNHEEAGTVLKNCGETADMHVIYKYDEFLQCQARNDDHRVKTTNEIIGGTISNLKTPARRQFFVQADFDYDPTRDPNLPGGPGIKFSAGDILHVVNAVDDSWWQAKRVTGGKEEEIGIIPSKSRVEKKERARQKRVNFNQNSSRNNSMDSEKKKKKKIGLFNKGGDKKDAQSGEDTGNDSDTFEPVLSYQLVT</sequence>
<dbReference type="Gene3D" id="2.30.42.10">
    <property type="match status" value="1"/>
</dbReference>